<dbReference type="InterPro" id="IPR036390">
    <property type="entry name" value="WH_DNA-bd_sf"/>
</dbReference>
<gene>
    <name evidence="2" type="ORF">ERICIII_01947</name>
    <name evidence="3" type="ORF">ERICV_03119</name>
</gene>
<dbReference type="InterPro" id="IPR036388">
    <property type="entry name" value="WH-like_DNA-bd_sf"/>
</dbReference>
<dbReference type="Gene3D" id="1.10.10.10">
    <property type="entry name" value="Winged helix-like DNA-binding domain superfamily/Winged helix DNA-binding domain"/>
    <property type="match status" value="1"/>
</dbReference>
<dbReference type="AlphaFoldDB" id="A0A2L1UD99"/>
<reference evidence="4" key="1">
    <citation type="submission" date="2017-02" db="EMBL/GenBank/DDBJ databases">
        <title>Delineation of Paenibacillus larvae strains originating from foulbrood outbreaks.</title>
        <authorList>
            <person name="Beims H."/>
            <person name="Bunk B."/>
            <person name="Sproeer C."/>
            <person name="Mohr K.I."/>
            <person name="Pradella S."/>
            <person name="Guenther G."/>
            <person name="Rohde M."/>
            <person name="von der Ohe W."/>
            <person name="Steinert M."/>
        </authorList>
    </citation>
    <scope>NUCLEOTIDE SEQUENCE [LARGE SCALE GENOMIC DNA]</scope>
    <source>
        <strain evidence="4">Eric_III</strain>
    </source>
</reference>
<accession>A0A6C0QUD7</accession>
<dbReference type="Pfam" id="PF08279">
    <property type="entry name" value="HTH_11"/>
    <property type="match status" value="1"/>
</dbReference>
<dbReference type="RefSeq" id="WP_024093883.1">
    <property type="nucleotide sequence ID" value="NZ_CP019651.1"/>
</dbReference>
<dbReference type="STRING" id="147375.BXP28_06830"/>
<accession>A0A8B6WUS5</accession>
<evidence type="ECO:0000313" key="3">
    <source>
        <dbReference type="EMBL" id="QHZ52233.1"/>
    </source>
</evidence>
<reference evidence="2 5" key="2">
    <citation type="journal article" date="2020" name="Int. J. Med. Microbiol.">
        <title>Discovery of Paenibacillus larvae ERIC V: Phenotypic and genomic comparison to genotypes ERIC I-IV reveal different inventories of virulence factors which correlate with epidemiological prevalences of American Foulbrood.</title>
        <authorList>
            <person name="Beims H."/>
            <person name="Bunk B."/>
            <person name="Erler S."/>
            <person name="Mohr K.I."/>
            <person name="Sproer C."/>
            <person name="Pradella S."/>
            <person name="Gunther G."/>
            <person name="Rohde M."/>
            <person name="von der Ohe W."/>
            <person name="Steinert M."/>
        </authorList>
    </citation>
    <scope>NUCLEOTIDE SEQUENCE</scope>
    <source>
        <strain evidence="2">Eric_III</strain>
        <strain evidence="3">Eric_V</strain>
    </source>
</reference>
<name>A0A2L1UD99_9BACL</name>
<dbReference type="EMBL" id="CP019655">
    <property type="protein sequence ID" value="AVF26118.1"/>
    <property type="molecule type" value="Genomic_DNA"/>
</dbReference>
<dbReference type="Proteomes" id="UP000464330">
    <property type="component" value="Chromosome"/>
</dbReference>
<dbReference type="EMBL" id="CP019717">
    <property type="protein sequence ID" value="QHZ52233.1"/>
    <property type="molecule type" value="Genomic_DNA"/>
</dbReference>
<proteinExistence type="predicted"/>
<dbReference type="SUPFAM" id="SSF46785">
    <property type="entry name" value="Winged helix' DNA-binding domain"/>
    <property type="match status" value="1"/>
</dbReference>
<organism evidence="2 4">
    <name type="scientific">Paenibacillus larvae subsp. larvae</name>
    <dbReference type="NCBI Taxonomy" id="147375"/>
    <lineage>
        <taxon>Bacteria</taxon>
        <taxon>Bacillati</taxon>
        <taxon>Bacillota</taxon>
        <taxon>Bacilli</taxon>
        <taxon>Bacillales</taxon>
        <taxon>Paenibacillaceae</taxon>
        <taxon>Paenibacillus</taxon>
    </lineage>
</organism>
<evidence type="ECO:0000259" key="1">
    <source>
        <dbReference type="Pfam" id="PF08279"/>
    </source>
</evidence>
<dbReference type="InterPro" id="IPR013196">
    <property type="entry name" value="HTH_11"/>
</dbReference>
<dbReference type="GeneID" id="64218689"/>
<feature type="domain" description="Helix-turn-helix type 11" evidence="1">
    <location>
        <begin position="5"/>
        <end position="57"/>
    </location>
</feature>
<evidence type="ECO:0000313" key="2">
    <source>
        <dbReference type="EMBL" id="AVF26118.1"/>
    </source>
</evidence>
<evidence type="ECO:0000313" key="5">
    <source>
        <dbReference type="Proteomes" id="UP000464330"/>
    </source>
</evidence>
<sequence length="63" mass="7529">MLSSRQQQILQQLIETASYLPIETFTDKYQISSRTVRHDLLVIEEWLRQFDISWERSKKEGSA</sequence>
<dbReference type="Proteomes" id="UP000239833">
    <property type="component" value="Chromosome"/>
</dbReference>
<accession>A0A2L1UD99</accession>
<evidence type="ECO:0000313" key="4">
    <source>
        <dbReference type="Proteomes" id="UP000239833"/>
    </source>
</evidence>
<protein>
    <submittedName>
        <fullName evidence="2">HTH domain protein</fullName>
    </submittedName>
</protein>